<dbReference type="Proteomes" id="UP001498771">
    <property type="component" value="Unassembled WGS sequence"/>
</dbReference>
<protein>
    <recommendedName>
        <fullName evidence="1">F-box domain-containing protein</fullName>
    </recommendedName>
</protein>
<evidence type="ECO:0000313" key="2">
    <source>
        <dbReference type="EMBL" id="KAK7202917.1"/>
    </source>
</evidence>
<keyword evidence="3" id="KW-1185">Reference proteome</keyword>
<dbReference type="GeneID" id="90041004"/>
<gene>
    <name evidence="2" type="ORF">BZA70DRAFT_86914</name>
</gene>
<feature type="domain" description="F-box" evidence="1">
    <location>
        <begin position="1"/>
        <end position="48"/>
    </location>
</feature>
<dbReference type="PROSITE" id="PS50181">
    <property type="entry name" value="FBOX"/>
    <property type="match status" value="1"/>
</dbReference>
<sequence length="360" mass="40853">MSAISRLPPELLLDIAAYLSSTDLLAFRVAVPSAAPVLLNRPDYWKTRIEHDFGREGLDYALFASSTFSQHDHQQQPWDIIYRALSSQWTFSFSALHQWRVISLGKPIGCKPDDDSLHGSALVIAPEDPLIWYHVFRNVLVAPGKYLLRWRLRFGFDPMGLWYRYERNAYVFNVYLYDDDDEDARASSSAALFNGSSSEQSSRAADTMTRATRKLLVSVPMSAASSAIENTGMFQNIELAEFSVPAKKHSGEKSGEKGLEWRMIAVEVRETETMRHKFDFSLDQVQLHLLEPSDPSTFTHIRAVSDDKDDVIHTHDVYAESQALAVKLRQHVNGFDESSMLPFVSSQSDYIRLMLGHNID</sequence>
<dbReference type="InterPro" id="IPR001810">
    <property type="entry name" value="F-box_dom"/>
</dbReference>
<dbReference type="EMBL" id="JBBJBU010000014">
    <property type="protein sequence ID" value="KAK7202917.1"/>
    <property type="molecule type" value="Genomic_DNA"/>
</dbReference>
<comment type="caution">
    <text evidence="2">The sequence shown here is derived from an EMBL/GenBank/DDBJ whole genome shotgun (WGS) entry which is preliminary data.</text>
</comment>
<organism evidence="2 3">
    <name type="scientific">Myxozyma melibiosi</name>
    <dbReference type="NCBI Taxonomy" id="54550"/>
    <lineage>
        <taxon>Eukaryota</taxon>
        <taxon>Fungi</taxon>
        <taxon>Dikarya</taxon>
        <taxon>Ascomycota</taxon>
        <taxon>Saccharomycotina</taxon>
        <taxon>Lipomycetes</taxon>
        <taxon>Lipomycetales</taxon>
        <taxon>Lipomycetaceae</taxon>
        <taxon>Myxozyma</taxon>
    </lineage>
</organism>
<proteinExistence type="predicted"/>
<evidence type="ECO:0000259" key="1">
    <source>
        <dbReference type="PROSITE" id="PS50181"/>
    </source>
</evidence>
<name>A0ABR1EZF3_9ASCO</name>
<evidence type="ECO:0000313" key="3">
    <source>
        <dbReference type="Proteomes" id="UP001498771"/>
    </source>
</evidence>
<reference evidence="2 3" key="1">
    <citation type="submission" date="2024-03" db="EMBL/GenBank/DDBJ databases">
        <title>Genome-scale model development and genomic sequencing of the oleaginous clade Lipomyces.</title>
        <authorList>
            <consortium name="Lawrence Berkeley National Laboratory"/>
            <person name="Czajka J.J."/>
            <person name="Han Y."/>
            <person name="Kim J."/>
            <person name="Mondo S.J."/>
            <person name="Hofstad B.A."/>
            <person name="Robles A."/>
            <person name="Haridas S."/>
            <person name="Riley R."/>
            <person name="LaButti K."/>
            <person name="Pangilinan J."/>
            <person name="Andreopoulos W."/>
            <person name="Lipzen A."/>
            <person name="Yan J."/>
            <person name="Wang M."/>
            <person name="Ng V."/>
            <person name="Grigoriev I.V."/>
            <person name="Spatafora J.W."/>
            <person name="Magnuson J.K."/>
            <person name="Baker S.E."/>
            <person name="Pomraning K.R."/>
        </authorList>
    </citation>
    <scope>NUCLEOTIDE SEQUENCE [LARGE SCALE GENOMIC DNA]</scope>
    <source>
        <strain evidence="2 3">Phaff 52-87</strain>
    </source>
</reference>
<accession>A0ABR1EZF3</accession>
<dbReference type="RefSeq" id="XP_064765950.1">
    <property type="nucleotide sequence ID" value="XM_064915492.1"/>
</dbReference>